<dbReference type="Proteomes" id="UP000315689">
    <property type="component" value="Unassembled WGS sequence"/>
</dbReference>
<feature type="coiled-coil region" evidence="1">
    <location>
        <begin position="357"/>
        <end position="391"/>
    </location>
</feature>
<dbReference type="AlphaFoldDB" id="A0A554LKI8"/>
<reference evidence="2 3" key="1">
    <citation type="submission" date="2017-07" db="EMBL/GenBank/DDBJ databases">
        <title>Mechanisms for carbon and nitrogen cycling indicate functional differentiation within the Candidate Phyla Radiation.</title>
        <authorList>
            <person name="Danczak R.E."/>
            <person name="Johnston M.D."/>
            <person name="Kenah C."/>
            <person name="Slattery M."/>
            <person name="Wrighton K.C."/>
            <person name="Wilkins M.J."/>
        </authorList>
    </citation>
    <scope>NUCLEOTIDE SEQUENCE [LARGE SCALE GENOMIC DNA]</scope>
    <source>
        <strain evidence="2">Licking1014_7</strain>
    </source>
</reference>
<keyword evidence="1" id="KW-0175">Coiled coil</keyword>
<organism evidence="2 3">
    <name type="scientific">Candidatus Berkelbacteria bacterium Licking1014_7</name>
    <dbReference type="NCBI Taxonomy" id="2017147"/>
    <lineage>
        <taxon>Bacteria</taxon>
        <taxon>Candidatus Berkelbacteria</taxon>
    </lineage>
</organism>
<comment type="caution">
    <text evidence="2">The sequence shown here is derived from an EMBL/GenBank/DDBJ whole genome shotgun (WGS) entry which is preliminary data.</text>
</comment>
<accession>A0A554LKI8</accession>
<proteinExistence type="predicted"/>
<dbReference type="EMBL" id="VMGK01000003">
    <property type="protein sequence ID" value="TSC93344.1"/>
    <property type="molecule type" value="Genomic_DNA"/>
</dbReference>
<sequence length="679" mass="78699">MQTFTQVSNQENDLNSIEVSYQDRFAHDLWLADALQKDAIQNSWDARQSRKGENWNCTFSYINSDVSILVISDYGTSGLVGNKFSDIPEMIELLKSPASENLARFLNSNWSAKNSESGGKWGRGKNIFLISSQNREFYFDSFRMSDDSYIFGKVYLDKEEKLIKYTLSWNEEAKTQKTLHFPKLDSLKECGTRIIIPNPRNEILRAMRSGKMLEFVGNTRWEIIEKYNAEIFIQFEDNLQKAKVPSWYKEEFELKHCINKFYGSELIRADDSLRIKKLVLAFNPSNEIPDNIKGVAIQRGGMTIERVRTRELLNIEQSESVYGWLELDKELEAEMYELENVEHTGFKWFRNPAKNLKEYLRRKVKEFALENKLLEDERQKSQESRRTAEQRALRNLIPLFKKLELSRKGHSSGGTILNKRKRMPDEPLRLSAIEFDLPRSGDQRVNSGENLSNVYAIPINNSMENVNVIVRTFRVSEDGTFNKMIEERNFNLSPGTGPKIGVEKLPVTHAFKKGKYFFRAKLLCLEDTNILLPDNKKVEKGYEYDRVNIPFYINEDPPILGNLPFQFSEITNRTDPAFLFEWDQQALGIYTIYYNGMHPKIKSIKKEDEAVKSSESMEKFLTENAVLIAYQIKLEEVVSGDNKGDKDLAELISSGDLTRVANYLMSGYSEFLWEYMGGK</sequence>
<name>A0A554LKI8_9BACT</name>
<gene>
    <name evidence="2" type="ORF">CEN89_127</name>
</gene>
<evidence type="ECO:0000313" key="3">
    <source>
        <dbReference type="Proteomes" id="UP000315689"/>
    </source>
</evidence>
<evidence type="ECO:0000256" key="1">
    <source>
        <dbReference type="SAM" id="Coils"/>
    </source>
</evidence>
<evidence type="ECO:0000313" key="2">
    <source>
        <dbReference type="EMBL" id="TSC93344.1"/>
    </source>
</evidence>
<protein>
    <submittedName>
        <fullName evidence="2">Uncharacterized protein</fullName>
    </submittedName>
</protein>